<keyword evidence="6" id="KW-1185">Reference proteome</keyword>
<comment type="pathway">
    <text evidence="1">Cell wall biogenesis; cell wall polysaccharide biosynthesis.</text>
</comment>
<accession>A0ABX0SER6</accession>
<keyword evidence="3" id="KW-0328">Glycosyltransferase</keyword>
<keyword evidence="4" id="KW-0808">Transferase</keyword>
<dbReference type="PANTHER" id="PTHR43179:SF12">
    <property type="entry name" value="GALACTOFURANOSYLTRANSFERASE GLFT2"/>
    <property type="match status" value="1"/>
</dbReference>
<dbReference type="SUPFAM" id="SSF53448">
    <property type="entry name" value="Nucleotide-diphospho-sugar transferases"/>
    <property type="match status" value="1"/>
</dbReference>
<protein>
    <submittedName>
        <fullName evidence="5">GT2 family glycosyltransferase</fullName>
    </submittedName>
</protein>
<dbReference type="SUPFAM" id="SSF53756">
    <property type="entry name" value="UDP-Glycosyltransferase/glycogen phosphorylase"/>
    <property type="match status" value="1"/>
</dbReference>
<gene>
    <name evidence="5" type="ORF">FB473_001543</name>
</gene>
<dbReference type="RefSeq" id="WP_167166182.1">
    <property type="nucleotide sequence ID" value="NZ_BAAAOO010000015.1"/>
</dbReference>
<comment type="similarity">
    <text evidence="2">Belongs to the glycosyltransferase 2 family.</text>
</comment>
<name>A0ABX0SER6_9ACTN</name>
<evidence type="ECO:0000256" key="2">
    <source>
        <dbReference type="ARBA" id="ARBA00006739"/>
    </source>
</evidence>
<comment type="caution">
    <text evidence="5">The sequence shown here is derived from an EMBL/GenBank/DDBJ whole genome shotgun (WGS) entry which is preliminary data.</text>
</comment>
<dbReference type="Gene3D" id="3.90.550.10">
    <property type="entry name" value="Spore Coat Polysaccharide Biosynthesis Protein SpsA, Chain A"/>
    <property type="match status" value="1"/>
</dbReference>
<dbReference type="InterPro" id="IPR029044">
    <property type="entry name" value="Nucleotide-diphossugar_trans"/>
</dbReference>
<dbReference type="Pfam" id="PF13641">
    <property type="entry name" value="Glyco_tranf_2_3"/>
    <property type="match status" value="1"/>
</dbReference>
<evidence type="ECO:0000256" key="3">
    <source>
        <dbReference type="ARBA" id="ARBA00022676"/>
    </source>
</evidence>
<reference evidence="5 6" key="1">
    <citation type="submission" date="2020-02" db="EMBL/GenBank/DDBJ databases">
        <title>Sequencing the genomes of 1000 actinobacteria strains.</title>
        <authorList>
            <person name="Klenk H.-P."/>
        </authorList>
    </citation>
    <scope>NUCLEOTIDE SEQUENCE [LARGE SCALE GENOMIC DNA]</scope>
    <source>
        <strain evidence="5 6">DSM 19609</strain>
    </source>
</reference>
<evidence type="ECO:0000313" key="6">
    <source>
        <dbReference type="Proteomes" id="UP000749311"/>
    </source>
</evidence>
<proteinExistence type="inferred from homology"/>
<dbReference type="EMBL" id="JAAMOZ010000001">
    <property type="protein sequence ID" value="NIH56898.1"/>
    <property type="molecule type" value="Genomic_DNA"/>
</dbReference>
<organism evidence="5 6">
    <name type="scientific">Brooklawnia cerclae</name>
    <dbReference type="NCBI Taxonomy" id="349934"/>
    <lineage>
        <taxon>Bacteria</taxon>
        <taxon>Bacillati</taxon>
        <taxon>Actinomycetota</taxon>
        <taxon>Actinomycetes</taxon>
        <taxon>Propionibacteriales</taxon>
        <taxon>Propionibacteriaceae</taxon>
        <taxon>Brooklawnia</taxon>
    </lineage>
</organism>
<dbReference type="PANTHER" id="PTHR43179">
    <property type="entry name" value="RHAMNOSYLTRANSFERASE WBBL"/>
    <property type="match status" value="1"/>
</dbReference>
<sequence length="616" mass="68575">MVEKSELIDDVWAIVVHHKRLDTIGSVVRVLLDEGIPPGHLMVVDNSDDETVLAALQAGLPEGVVVVDVANRGYGAAVNDGLRKLRLRGTVPQYLLVATHEVRVERGSVRKLRAALVQDNNLSAVGPTLLSSEKDGSTFIWSAGGYSTRTGTLRHYAHRSSSAWTGHPIEHREWLDGAFVLYRASALPSKPFDESFFMYMEEVDLHRRLGYAGGKLGWVPEARVWQSSDGVPPRYFGRNTRLLARKHHSFVWRLWAVPVIVTRRALSLVVHRRPYELRQLIAGCLEPLPSREERLVIVNPLGAALAHYGTEVRQICSESNIAADEIGLMEPSASGRSRFGWLGSYLSAIWRAKRIAGSTPIVSVWPVIGHLDRVVLSLLAGRSYLIIHDPLPLVAAVGYGSLARRIGRSFGRTSIVVHSKQAARELQRGGEPEKAIVFLPHPISVGTESVRAAHLPGVISVMGQYKPDRDVELMEVLAARSSGKWDFRVFGRNWPKVSGWKVDSRFLSEDEFDRHLRESSVILIPYRRFYQSGVAIRALEAGTPVVGPRDSVLDVILGPDSVLTVGSQVEEWETAITSALALSEEEITHIQLSYASRVREGWREFVDEFFVPNRRH</sequence>
<evidence type="ECO:0000313" key="5">
    <source>
        <dbReference type="EMBL" id="NIH56898.1"/>
    </source>
</evidence>
<evidence type="ECO:0000256" key="4">
    <source>
        <dbReference type="ARBA" id="ARBA00022679"/>
    </source>
</evidence>
<dbReference type="Proteomes" id="UP000749311">
    <property type="component" value="Unassembled WGS sequence"/>
</dbReference>
<evidence type="ECO:0000256" key="1">
    <source>
        <dbReference type="ARBA" id="ARBA00004776"/>
    </source>
</evidence>